<dbReference type="AlphaFoldDB" id="A8NKG0"/>
<evidence type="ECO:0000313" key="4">
    <source>
        <dbReference type="Proteomes" id="UP000001861"/>
    </source>
</evidence>
<dbReference type="InParanoid" id="A8NKG0"/>
<feature type="region of interest" description="Disordered" evidence="1">
    <location>
        <begin position="230"/>
        <end position="251"/>
    </location>
</feature>
<organism evidence="3 4">
    <name type="scientific">Coprinopsis cinerea (strain Okayama-7 / 130 / ATCC MYA-4618 / FGSC 9003)</name>
    <name type="common">Inky cap fungus</name>
    <name type="synonym">Hormographiella aspergillata</name>
    <dbReference type="NCBI Taxonomy" id="240176"/>
    <lineage>
        <taxon>Eukaryota</taxon>
        <taxon>Fungi</taxon>
        <taxon>Dikarya</taxon>
        <taxon>Basidiomycota</taxon>
        <taxon>Agaricomycotina</taxon>
        <taxon>Agaricomycetes</taxon>
        <taxon>Agaricomycetidae</taxon>
        <taxon>Agaricales</taxon>
        <taxon>Agaricineae</taxon>
        <taxon>Psathyrellaceae</taxon>
        <taxon>Coprinopsis</taxon>
    </lineage>
</organism>
<keyword evidence="4" id="KW-1185">Reference proteome</keyword>
<dbReference type="VEuPathDB" id="FungiDB:CC1G_02175"/>
<dbReference type="STRING" id="240176.A8NKG0"/>
<feature type="region of interest" description="Disordered" evidence="1">
    <location>
        <begin position="188"/>
        <end position="210"/>
    </location>
</feature>
<evidence type="ECO:0000256" key="1">
    <source>
        <dbReference type="SAM" id="MobiDB-lite"/>
    </source>
</evidence>
<keyword evidence="2" id="KW-1133">Transmembrane helix</keyword>
<protein>
    <submittedName>
        <fullName evidence="3">Uncharacterized protein</fullName>
    </submittedName>
</protein>
<dbReference type="HOGENOM" id="CLU_033085_1_0_1"/>
<sequence length="298" mass="31092">MDDSHNAGTPLSRVHCHDGGGLIDASRDFIFTGYTNATKPVTVRAYIPGGESEVTEPKTDDSFNWNMALRAGTPVLFYMTDSDGRNGGVSDLMTVGSSTDDSCLKPASGAGNKDSEDGEGLSVGVIAGAAVGAVVMLIMGILVGVFVIRRRRTKTVQFVQPLMNETGMGYTSPTQGFFHGTSHAYAPVPSTTGSMHDRQQSLSYSNSQYSAGGPSSAPFYRKSYGPQAELVQSDAGASSSSSAPGPSQPRVVVHQDISEAQEAVVELPPQYSESLAPIPGLSGEGSSSTSTPIRQGKS</sequence>
<dbReference type="GeneID" id="6010954"/>
<name>A8NKG0_COPC7</name>
<evidence type="ECO:0000256" key="2">
    <source>
        <dbReference type="SAM" id="Phobius"/>
    </source>
</evidence>
<evidence type="ECO:0000313" key="3">
    <source>
        <dbReference type="EMBL" id="EAU87416.2"/>
    </source>
</evidence>
<accession>A8NKG0</accession>
<dbReference type="EMBL" id="AACS02000010">
    <property type="protein sequence ID" value="EAU87416.2"/>
    <property type="molecule type" value="Genomic_DNA"/>
</dbReference>
<keyword evidence="2" id="KW-0472">Membrane</keyword>
<comment type="caution">
    <text evidence="3">The sequence shown here is derived from an EMBL/GenBank/DDBJ whole genome shotgun (WGS) entry which is preliminary data.</text>
</comment>
<keyword evidence="2" id="KW-0812">Transmembrane</keyword>
<feature type="transmembrane region" description="Helical" evidence="2">
    <location>
        <begin position="121"/>
        <end position="148"/>
    </location>
</feature>
<feature type="compositionally biased region" description="Low complexity" evidence="1">
    <location>
        <begin position="232"/>
        <end position="249"/>
    </location>
</feature>
<feature type="compositionally biased region" description="Low complexity" evidence="1">
    <location>
        <begin position="200"/>
        <end position="210"/>
    </location>
</feature>
<dbReference type="KEGG" id="cci:CC1G_02175"/>
<dbReference type="Proteomes" id="UP000001861">
    <property type="component" value="Unassembled WGS sequence"/>
</dbReference>
<feature type="region of interest" description="Disordered" evidence="1">
    <location>
        <begin position="268"/>
        <end position="298"/>
    </location>
</feature>
<dbReference type="OrthoDB" id="2591431at2759"/>
<reference evidence="3 4" key="1">
    <citation type="journal article" date="2010" name="Proc. Natl. Acad. Sci. U.S.A.">
        <title>Insights into evolution of multicellular fungi from the assembled chromosomes of the mushroom Coprinopsis cinerea (Coprinus cinereus).</title>
        <authorList>
            <person name="Stajich J.E."/>
            <person name="Wilke S.K."/>
            <person name="Ahren D."/>
            <person name="Au C.H."/>
            <person name="Birren B.W."/>
            <person name="Borodovsky M."/>
            <person name="Burns C."/>
            <person name="Canback B."/>
            <person name="Casselton L.A."/>
            <person name="Cheng C.K."/>
            <person name="Deng J."/>
            <person name="Dietrich F.S."/>
            <person name="Fargo D.C."/>
            <person name="Farman M.L."/>
            <person name="Gathman A.C."/>
            <person name="Goldberg J."/>
            <person name="Guigo R."/>
            <person name="Hoegger P.J."/>
            <person name="Hooker J.B."/>
            <person name="Huggins A."/>
            <person name="James T.Y."/>
            <person name="Kamada T."/>
            <person name="Kilaru S."/>
            <person name="Kodira C."/>
            <person name="Kues U."/>
            <person name="Kupfer D."/>
            <person name="Kwan H.S."/>
            <person name="Lomsadze A."/>
            <person name="Li W."/>
            <person name="Lilly W.W."/>
            <person name="Ma L.J."/>
            <person name="Mackey A.J."/>
            <person name="Manning G."/>
            <person name="Martin F."/>
            <person name="Muraguchi H."/>
            <person name="Natvig D.O."/>
            <person name="Palmerini H."/>
            <person name="Ramesh M.A."/>
            <person name="Rehmeyer C.J."/>
            <person name="Roe B.A."/>
            <person name="Shenoy N."/>
            <person name="Stanke M."/>
            <person name="Ter-Hovhannisyan V."/>
            <person name="Tunlid A."/>
            <person name="Velagapudi R."/>
            <person name="Vision T.J."/>
            <person name="Zeng Q."/>
            <person name="Zolan M.E."/>
            <person name="Pukkila P.J."/>
        </authorList>
    </citation>
    <scope>NUCLEOTIDE SEQUENCE [LARGE SCALE GENOMIC DNA]</scope>
    <source>
        <strain evidence="4">Okayama-7 / 130 / ATCC MYA-4618 / FGSC 9003</strain>
    </source>
</reference>
<gene>
    <name evidence="3" type="ORF">CC1G_02175</name>
</gene>
<proteinExistence type="predicted"/>
<dbReference type="RefSeq" id="XP_001834439.2">
    <property type="nucleotide sequence ID" value="XM_001834387.2"/>
</dbReference>